<evidence type="ECO:0000256" key="1">
    <source>
        <dbReference type="ARBA" id="ARBA00007637"/>
    </source>
</evidence>
<dbReference type="InterPro" id="IPR036291">
    <property type="entry name" value="NAD(P)-bd_dom_sf"/>
</dbReference>
<name>A0A8H3GDP2_9AGAM</name>
<dbReference type="EMBL" id="CAJMWR010002645">
    <property type="protein sequence ID" value="CAE6447755.1"/>
    <property type="molecule type" value="Genomic_DNA"/>
</dbReference>
<proteinExistence type="inferred from homology"/>
<protein>
    <recommendedName>
        <fullName evidence="8">NAD-dependent epimerase/dehydratase domain-containing protein</fullName>
    </recommendedName>
</protein>
<comment type="caution">
    <text evidence="6">The sequence shown here is derived from an EMBL/GenBank/DDBJ whole genome shotgun (WGS) entry which is preliminary data.</text>
</comment>
<dbReference type="Gene3D" id="3.40.50.720">
    <property type="entry name" value="NAD(P)-binding Rossmann-like Domain"/>
    <property type="match status" value="2"/>
</dbReference>
<dbReference type="PANTHER" id="PTHR43103:SF5">
    <property type="entry name" value="4-EPIMERASE, PUTATIVE (AFU_ORTHOLOGUE AFUA_7G00360)-RELATED"/>
    <property type="match status" value="1"/>
</dbReference>
<dbReference type="Pfam" id="PF01370">
    <property type="entry name" value="Epimerase"/>
    <property type="match status" value="1"/>
</dbReference>
<accession>A0A8H3GDP2</accession>
<dbReference type="PANTHER" id="PTHR43103">
    <property type="entry name" value="NUCLEOSIDE-DIPHOSPHATE-SUGAR EPIMERASE"/>
    <property type="match status" value="1"/>
</dbReference>
<dbReference type="GO" id="GO:0016491">
    <property type="term" value="F:oxidoreductase activity"/>
    <property type="evidence" value="ECO:0007669"/>
    <property type="project" value="UniProtKB-KW"/>
</dbReference>
<dbReference type="Proteomes" id="UP000663840">
    <property type="component" value="Unassembled WGS sequence"/>
</dbReference>
<dbReference type="InterPro" id="IPR001509">
    <property type="entry name" value="Epimerase_deHydtase"/>
</dbReference>
<feature type="domain" description="NAD-dependent epimerase/dehydratase" evidence="4">
    <location>
        <begin position="272"/>
        <end position="451"/>
    </location>
</feature>
<evidence type="ECO:0000259" key="5">
    <source>
        <dbReference type="Pfam" id="PF13460"/>
    </source>
</evidence>
<sequence>MKVAITGASGKVGQGVIQEALEHTNHELRLIDVREPDERIQNPRVEYVAADLRDYHEFENALAGTDALVHLAVGGFKGPPPFESQDVHNSMVVLSFNALQAAANLGMRFVVLVSSINAIGALFSADPKYDYFPLDEGHPYRPEDGVSSCSKQILEIQATAFARRYPHMSISCLRLHFVTPTRPDYSDQIDAEIRKDMWGWTNLRAAGRACMLGLEVEWTGAEVFYIVGPHHCANGHSALDLAAQFYPDTKVANSMRSDSGFYDCSKAERLLVITGSSGSIAEPLVELVLSSTPHMLTLVDHKPPPEDKTISDPRVKYETRDLREYKEYVEVVKGADALVHLAAFAQPYLASPDVVHNSNVTLSFNALQAASEAGIRWVVLASSVNAIGGCYSQERNLKYQYFPVDENHPSFADEPYSISKSIAELQAQAFARAYPNMSISALRFHHVVPEKKRFSGEESLKRNSFDLWGWTESVAAARACLLALEVEWTGAEVMYIIGEEQCVLPGEATTEELAKRYFPDAVLRKKFGPQDGLFDCSKAERLLGWKHVGGKQPKSANLGSS</sequence>
<evidence type="ECO:0000256" key="3">
    <source>
        <dbReference type="ARBA" id="ARBA00023027"/>
    </source>
</evidence>
<dbReference type="InterPro" id="IPR016040">
    <property type="entry name" value="NAD(P)-bd_dom"/>
</dbReference>
<comment type="similarity">
    <text evidence="1">Belongs to the NAD(P)-dependent epimerase/dehydratase family.</text>
</comment>
<evidence type="ECO:0000259" key="4">
    <source>
        <dbReference type="Pfam" id="PF01370"/>
    </source>
</evidence>
<evidence type="ECO:0008006" key="8">
    <source>
        <dbReference type="Google" id="ProtNLM"/>
    </source>
</evidence>
<keyword evidence="3" id="KW-0520">NAD</keyword>
<evidence type="ECO:0000313" key="6">
    <source>
        <dbReference type="EMBL" id="CAE6447755.1"/>
    </source>
</evidence>
<feature type="domain" description="NAD(P)-binding" evidence="5">
    <location>
        <begin position="7"/>
        <end position="118"/>
    </location>
</feature>
<reference evidence="6" key="1">
    <citation type="submission" date="2021-01" db="EMBL/GenBank/DDBJ databases">
        <authorList>
            <person name="Kaushik A."/>
        </authorList>
    </citation>
    <scope>NUCLEOTIDE SEQUENCE</scope>
    <source>
        <strain evidence="6">AG1-1A</strain>
    </source>
</reference>
<keyword evidence="2" id="KW-0560">Oxidoreductase</keyword>
<dbReference type="Pfam" id="PF13460">
    <property type="entry name" value="NAD_binding_10"/>
    <property type="match status" value="1"/>
</dbReference>
<evidence type="ECO:0000313" key="7">
    <source>
        <dbReference type="Proteomes" id="UP000663840"/>
    </source>
</evidence>
<organism evidence="6 7">
    <name type="scientific">Rhizoctonia solani</name>
    <dbReference type="NCBI Taxonomy" id="456999"/>
    <lineage>
        <taxon>Eukaryota</taxon>
        <taxon>Fungi</taxon>
        <taxon>Dikarya</taxon>
        <taxon>Basidiomycota</taxon>
        <taxon>Agaricomycotina</taxon>
        <taxon>Agaricomycetes</taxon>
        <taxon>Cantharellales</taxon>
        <taxon>Ceratobasidiaceae</taxon>
        <taxon>Rhizoctonia</taxon>
    </lineage>
</organism>
<gene>
    <name evidence="6" type="ORF">RDB_LOCUS86824</name>
</gene>
<evidence type="ECO:0000256" key="2">
    <source>
        <dbReference type="ARBA" id="ARBA00023002"/>
    </source>
</evidence>
<dbReference type="SUPFAM" id="SSF51735">
    <property type="entry name" value="NAD(P)-binding Rossmann-fold domains"/>
    <property type="match status" value="2"/>
</dbReference>
<dbReference type="AlphaFoldDB" id="A0A8H3GDP2"/>